<proteinExistence type="predicted"/>
<feature type="chain" id="PRO_5032971401" evidence="2">
    <location>
        <begin position="22"/>
        <end position="172"/>
    </location>
</feature>
<dbReference type="PROSITE" id="PS50005">
    <property type="entry name" value="TPR"/>
    <property type="match status" value="1"/>
</dbReference>
<accession>A0A833GXT5</accession>
<evidence type="ECO:0000313" key="4">
    <source>
        <dbReference type="Proteomes" id="UP000460298"/>
    </source>
</evidence>
<dbReference type="Gene3D" id="1.25.40.10">
    <property type="entry name" value="Tetratricopeptide repeat domain"/>
    <property type="match status" value="2"/>
</dbReference>
<dbReference type="SUPFAM" id="SSF48452">
    <property type="entry name" value="TPR-like"/>
    <property type="match status" value="1"/>
</dbReference>
<gene>
    <name evidence="3" type="ORF">F9K24_20115</name>
</gene>
<dbReference type="SMART" id="SM00028">
    <property type="entry name" value="TPR"/>
    <property type="match status" value="2"/>
</dbReference>
<dbReference type="PANTHER" id="PTHR12558">
    <property type="entry name" value="CELL DIVISION CYCLE 16,23,27"/>
    <property type="match status" value="1"/>
</dbReference>
<organism evidence="3 4">
    <name type="scientific">Leptonema illini</name>
    <dbReference type="NCBI Taxonomy" id="183"/>
    <lineage>
        <taxon>Bacteria</taxon>
        <taxon>Pseudomonadati</taxon>
        <taxon>Spirochaetota</taxon>
        <taxon>Spirochaetia</taxon>
        <taxon>Leptospirales</taxon>
        <taxon>Leptospiraceae</taxon>
        <taxon>Leptonema</taxon>
    </lineage>
</organism>
<comment type="caution">
    <text evidence="3">The sequence shown here is derived from an EMBL/GenBank/DDBJ whole genome shotgun (WGS) entry which is preliminary data.</text>
</comment>
<keyword evidence="1" id="KW-0802">TPR repeat</keyword>
<dbReference type="AlphaFoldDB" id="A0A833GXT5"/>
<reference evidence="3 4" key="1">
    <citation type="submission" date="2019-10" db="EMBL/GenBank/DDBJ databases">
        <title>Extracellular Electron Transfer in a Candidatus Methanoperedens spp. Enrichment Culture.</title>
        <authorList>
            <person name="Berger S."/>
            <person name="Rangel Shaw D."/>
            <person name="Berben T."/>
            <person name="In 'T Zandt M."/>
            <person name="Frank J."/>
            <person name="Reimann J."/>
            <person name="Jetten M.S.M."/>
            <person name="Welte C.U."/>
        </authorList>
    </citation>
    <scope>NUCLEOTIDE SEQUENCE [LARGE SCALE GENOMIC DNA]</scope>
    <source>
        <strain evidence="3">SB12</strain>
    </source>
</reference>
<name>A0A833GXT5_9LEPT</name>
<dbReference type="EMBL" id="WBUI01000032">
    <property type="protein sequence ID" value="KAB2929382.1"/>
    <property type="molecule type" value="Genomic_DNA"/>
</dbReference>
<protein>
    <submittedName>
        <fullName evidence="3">Tetratricopeptide repeat protein</fullName>
    </submittedName>
</protein>
<dbReference type="Pfam" id="PF14559">
    <property type="entry name" value="TPR_19"/>
    <property type="match status" value="1"/>
</dbReference>
<feature type="signal peptide" evidence="2">
    <location>
        <begin position="1"/>
        <end position="21"/>
    </location>
</feature>
<keyword evidence="2" id="KW-0732">Signal</keyword>
<dbReference type="Pfam" id="PF13432">
    <property type="entry name" value="TPR_16"/>
    <property type="match status" value="1"/>
</dbReference>
<evidence type="ECO:0000313" key="3">
    <source>
        <dbReference type="EMBL" id="KAB2929382.1"/>
    </source>
</evidence>
<dbReference type="InterPro" id="IPR019734">
    <property type="entry name" value="TPR_rpt"/>
</dbReference>
<dbReference type="InterPro" id="IPR011990">
    <property type="entry name" value="TPR-like_helical_dom_sf"/>
</dbReference>
<dbReference type="Proteomes" id="UP000460298">
    <property type="component" value="Unassembled WGS sequence"/>
</dbReference>
<evidence type="ECO:0000256" key="1">
    <source>
        <dbReference type="PROSITE-ProRule" id="PRU00339"/>
    </source>
</evidence>
<dbReference type="PANTHER" id="PTHR12558:SF13">
    <property type="entry name" value="CELL DIVISION CYCLE PROTEIN 27 HOMOLOG"/>
    <property type="match status" value="1"/>
</dbReference>
<sequence>MRRLCVSVATCLVVFSATLSAESEGKAAEALIEKGQFDAACPFFESALRQEPTSDRWKMGLVRCLLMRRESADYAVDLRRALRLLEESIRIYEGIPGQEKALAWRHFYVGMALWYLNQSEQALAAFDRALRLDATFHQALYNSITILDELGRYEEARLRKQTYIRIATIDPF</sequence>
<evidence type="ECO:0000256" key="2">
    <source>
        <dbReference type="SAM" id="SignalP"/>
    </source>
</evidence>
<feature type="repeat" description="TPR" evidence="1">
    <location>
        <begin position="103"/>
        <end position="136"/>
    </location>
</feature>